<keyword evidence="6 7" id="KW-0472">Membrane</keyword>
<feature type="transmembrane region" description="Helical" evidence="7">
    <location>
        <begin position="284"/>
        <end position="306"/>
    </location>
</feature>
<dbReference type="SUPFAM" id="SSF161098">
    <property type="entry name" value="MetI-like"/>
    <property type="match status" value="1"/>
</dbReference>
<evidence type="ECO:0000256" key="6">
    <source>
        <dbReference type="ARBA" id="ARBA00023136"/>
    </source>
</evidence>
<dbReference type="PANTHER" id="PTHR43163">
    <property type="entry name" value="DIPEPTIDE TRANSPORT SYSTEM PERMEASE PROTEIN DPPB-RELATED"/>
    <property type="match status" value="1"/>
</dbReference>
<dbReference type="Gene3D" id="1.10.3720.10">
    <property type="entry name" value="MetI-like"/>
    <property type="match status" value="1"/>
</dbReference>
<dbReference type="PANTHER" id="PTHR43163:SF3">
    <property type="entry name" value="PEPTIDE ABC TRANSPORTER PERMEASE PROTEIN"/>
    <property type="match status" value="1"/>
</dbReference>
<keyword evidence="10" id="KW-1185">Reference proteome</keyword>
<evidence type="ECO:0000259" key="8">
    <source>
        <dbReference type="PROSITE" id="PS50928"/>
    </source>
</evidence>
<evidence type="ECO:0000256" key="4">
    <source>
        <dbReference type="ARBA" id="ARBA00022692"/>
    </source>
</evidence>
<evidence type="ECO:0000256" key="7">
    <source>
        <dbReference type="RuleBase" id="RU363032"/>
    </source>
</evidence>
<accession>A0A7W5V935</accession>
<dbReference type="RefSeq" id="WP_183655070.1">
    <property type="nucleotide sequence ID" value="NZ_BAAAXX010000091.1"/>
</dbReference>
<name>A0A7W5V935_9ACTN</name>
<keyword evidence="4 7" id="KW-0812">Transmembrane</keyword>
<comment type="caution">
    <text evidence="9">The sequence shown here is derived from an EMBL/GenBank/DDBJ whole genome shotgun (WGS) entry which is preliminary data.</text>
</comment>
<dbReference type="PROSITE" id="PS50928">
    <property type="entry name" value="ABC_TM1"/>
    <property type="match status" value="1"/>
</dbReference>
<dbReference type="EMBL" id="JACIBV010000001">
    <property type="protein sequence ID" value="MBB3730406.1"/>
    <property type="molecule type" value="Genomic_DNA"/>
</dbReference>
<evidence type="ECO:0000256" key="2">
    <source>
        <dbReference type="ARBA" id="ARBA00022448"/>
    </source>
</evidence>
<evidence type="ECO:0000313" key="10">
    <source>
        <dbReference type="Proteomes" id="UP000579945"/>
    </source>
</evidence>
<feature type="domain" description="ABC transmembrane type-1" evidence="8">
    <location>
        <begin position="99"/>
        <end position="307"/>
    </location>
</feature>
<evidence type="ECO:0000256" key="3">
    <source>
        <dbReference type="ARBA" id="ARBA00022475"/>
    </source>
</evidence>
<dbReference type="InterPro" id="IPR000515">
    <property type="entry name" value="MetI-like"/>
</dbReference>
<comment type="subcellular location">
    <subcellularLocation>
        <location evidence="1 7">Cell membrane</location>
        <topology evidence="1 7">Multi-pass membrane protein</topology>
    </subcellularLocation>
</comment>
<keyword evidence="3" id="KW-1003">Cell membrane</keyword>
<dbReference type="AlphaFoldDB" id="A0A7W5V935"/>
<dbReference type="GO" id="GO:0005886">
    <property type="term" value="C:plasma membrane"/>
    <property type="evidence" value="ECO:0007669"/>
    <property type="project" value="UniProtKB-SubCell"/>
</dbReference>
<protein>
    <submittedName>
        <fullName evidence="9">Peptide/nickel transport system permease protein</fullName>
    </submittedName>
</protein>
<dbReference type="GO" id="GO:0055085">
    <property type="term" value="P:transmembrane transport"/>
    <property type="evidence" value="ECO:0007669"/>
    <property type="project" value="InterPro"/>
</dbReference>
<evidence type="ECO:0000256" key="5">
    <source>
        <dbReference type="ARBA" id="ARBA00022989"/>
    </source>
</evidence>
<dbReference type="Proteomes" id="UP000579945">
    <property type="component" value="Unassembled WGS sequence"/>
</dbReference>
<dbReference type="CDD" id="cd06261">
    <property type="entry name" value="TM_PBP2"/>
    <property type="match status" value="1"/>
</dbReference>
<reference evidence="9 10" key="1">
    <citation type="submission" date="2020-08" db="EMBL/GenBank/DDBJ databases">
        <title>Sequencing the genomes of 1000 actinobacteria strains.</title>
        <authorList>
            <person name="Klenk H.-P."/>
        </authorList>
    </citation>
    <scope>NUCLEOTIDE SEQUENCE [LARGE SCALE GENOMIC DNA]</scope>
    <source>
        <strain evidence="9 10">DSM 44320</strain>
    </source>
</reference>
<dbReference type="InterPro" id="IPR035906">
    <property type="entry name" value="MetI-like_sf"/>
</dbReference>
<dbReference type="GeneID" id="95392552"/>
<proteinExistence type="inferred from homology"/>
<keyword evidence="5 7" id="KW-1133">Transmembrane helix</keyword>
<evidence type="ECO:0000313" key="9">
    <source>
        <dbReference type="EMBL" id="MBB3730406.1"/>
    </source>
</evidence>
<sequence>MAGALTALRLGGLLARRIALLAALLALVFAVVEALPGDAADATADRGESAADVARRRVLLGLDQPVAVRFLRWMAGLPTGDLGVSARGERVWSLLAGPLPNTLLLGGLALAITVAVSLTLGSWAALRPGSVTDRVISASATAVLALPEFVIAVALVLVFALWAGLLPAATLAGPDGTPSSWTMLVLPVLALAIPQIGWNARIVRGALADEARAPHVRAAVLDGLRPSRVLTHHLLPGALPAIVTGAATSTGMLLGGAVAVETIFSYPGVGALLAGAVADRDTPVIAGVVALTGLVITCVLLVADLIRSWAAGGRP</sequence>
<organism evidence="9 10">
    <name type="scientific">Nonomuraea dietziae</name>
    <dbReference type="NCBI Taxonomy" id="65515"/>
    <lineage>
        <taxon>Bacteria</taxon>
        <taxon>Bacillati</taxon>
        <taxon>Actinomycetota</taxon>
        <taxon>Actinomycetes</taxon>
        <taxon>Streptosporangiales</taxon>
        <taxon>Streptosporangiaceae</taxon>
        <taxon>Nonomuraea</taxon>
    </lineage>
</organism>
<evidence type="ECO:0000256" key="1">
    <source>
        <dbReference type="ARBA" id="ARBA00004651"/>
    </source>
</evidence>
<dbReference type="Pfam" id="PF00528">
    <property type="entry name" value="BPD_transp_1"/>
    <property type="match status" value="1"/>
</dbReference>
<feature type="transmembrane region" description="Helical" evidence="7">
    <location>
        <begin position="138"/>
        <end position="161"/>
    </location>
</feature>
<feature type="transmembrane region" description="Helical" evidence="7">
    <location>
        <begin position="234"/>
        <end position="264"/>
    </location>
</feature>
<comment type="similarity">
    <text evidence="7">Belongs to the binding-protein-dependent transport system permease family.</text>
</comment>
<keyword evidence="2 7" id="KW-0813">Transport</keyword>
<feature type="transmembrane region" description="Helical" evidence="7">
    <location>
        <begin position="181"/>
        <end position="198"/>
    </location>
</feature>
<feature type="transmembrane region" description="Helical" evidence="7">
    <location>
        <begin position="103"/>
        <end position="126"/>
    </location>
</feature>
<gene>
    <name evidence="9" type="ORF">FHR33_006266</name>
</gene>